<keyword evidence="3" id="KW-1185">Reference proteome</keyword>
<dbReference type="EMBL" id="CP098736">
    <property type="protein sequence ID" value="USE78961.1"/>
    <property type="molecule type" value="Genomic_DNA"/>
</dbReference>
<evidence type="ECO:0000313" key="2">
    <source>
        <dbReference type="EMBL" id="USE78961.1"/>
    </source>
</evidence>
<evidence type="ECO:0000259" key="1">
    <source>
        <dbReference type="PROSITE" id="PS51819"/>
    </source>
</evidence>
<dbReference type="InterPro" id="IPR029068">
    <property type="entry name" value="Glyas_Bleomycin-R_OHBP_Dase"/>
</dbReference>
<proteinExistence type="predicted"/>
<dbReference type="GeneID" id="70689848"/>
<dbReference type="InterPro" id="IPR004360">
    <property type="entry name" value="Glyas_Fos-R_dOase_dom"/>
</dbReference>
<protein>
    <submittedName>
        <fullName evidence="2">VOC family protein</fullName>
    </submittedName>
</protein>
<dbReference type="PROSITE" id="PS51819">
    <property type="entry name" value="VOC"/>
    <property type="match status" value="1"/>
</dbReference>
<evidence type="ECO:0000313" key="3">
    <source>
        <dbReference type="Proteomes" id="UP001056648"/>
    </source>
</evidence>
<accession>A0ABY4VNZ3</accession>
<dbReference type="RefSeq" id="WP_174781517.1">
    <property type="nucleotide sequence ID" value="NZ_CP054626.1"/>
</dbReference>
<feature type="domain" description="VOC" evidence="1">
    <location>
        <begin position="2"/>
        <end position="115"/>
    </location>
</feature>
<organism evidence="2 3">
    <name type="scientific">Cupriavidus gilardii</name>
    <dbReference type="NCBI Taxonomy" id="82541"/>
    <lineage>
        <taxon>Bacteria</taxon>
        <taxon>Pseudomonadati</taxon>
        <taxon>Pseudomonadota</taxon>
        <taxon>Betaproteobacteria</taxon>
        <taxon>Burkholderiales</taxon>
        <taxon>Burkholderiaceae</taxon>
        <taxon>Cupriavidus</taxon>
    </lineage>
</organism>
<name>A0ABY4VNZ3_9BURK</name>
<dbReference type="Gene3D" id="3.10.180.10">
    <property type="entry name" value="2,3-Dihydroxybiphenyl 1,2-Dioxygenase, domain 1"/>
    <property type="match status" value="1"/>
</dbReference>
<sequence>MSVKRVVANIAASSIEQAHAFYGDLLGMEVVMDHGWIRTYATGQSTTPQISIAIEGGSGTPVPDLSIEVDNLDEVHEKAVQAGFSIEYGIAEEPWGVRRFFVRDPFGRLVNILCHL</sequence>
<gene>
    <name evidence="2" type="ORF">NDR89_20205</name>
</gene>
<dbReference type="Pfam" id="PF00903">
    <property type="entry name" value="Glyoxalase"/>
    <property type="match status" value="1"/>
</dbReference>
<dbReference type="SUPFAM" id="SSF54593">
    <property type="entry name" value="Glyoxalase/Bleomycin resistance protein/Dihydroxybiphenyl dioxygenase"/>
    <property type="match status" value="1"/>
</dbReference>
<dbReference type="Proteomes" id="UP001056648">
    <property type="component" value="Chromosome 2"/>
</dbReference>
<dbReference type="InterPro" id="IPR037523">
    <property type="entry name" value="VOC_core"/>
</dbReference>
<reference evidence="2" key="1">
    <citation type="submission" date="2022-06" db="EMBL/GenBank/DDBJ databases">
        <title>Complete genome sequence and characterization of Cupriavidus gilardii QJ1 isolated from contaminating cells.</title>
        <authorList>
            <person name="Qi J."/>
        </authorList>
    </citation>
    <scope>NUCLEOTIDE SEQUENCE</scope>
    <source>
        <strain evidence="2">QJ1</strain>
    </source>
</reference>